<comment type="caution">
    <text evidence="2">The sequence shown here is derived from an EMBL/GenBank/DDBJ whole genome shotgun (WGS) entry which is preliminary data.</text>
</comment>
<feature type="domain" description="AB hydrolase-1" evidence="1">
    <location>
        <begin position="39"/>
        <end position="283"/>
    </location>
</feature>
<proteinExistence type="predicted"/>
<dbReference type="InterPro" id="IPR000639">
    <property type="entry name" value="Epox_hydrolase-like"/>
</dbReference>
<dbReference type="InterPro" id="IPR029058">
    <property type="entry name" value="AB_hydrolase_fold"/>
</dbReference>
<dbReference type="InterPro" id="IPR000073">
    <property type="entry name" value="AB_hydrolase_1"/>
</dbReference>
<protein>
    <submittedName>
        <fullName evidence="2">Alpha/beta hydrolase</fullName>
    </submittedName>
</protein>
<dbReference type="PRINTS" id="PR00412">
    <property type="entry name" value="EPOXHYDRLASE"/>
</dbReference>
<evidence type="ECO:0000313" key="2">
    <source>
        <dbReference type="EMBL" id="MET8438114.1"/>
    </source>
</evidence>
<dbReference type="Gene3D" id="3.40.50.1820">
    <property type="entry name" value="alpha/beta hydrolase"/>
    <property type="match status" value="1"/>
</dbReference>
<dbReference type="Proteomes" id="UP001550044">
    <property type="component" value="Unassembled WGS sequence"/>
</dbReference>
<keyword evidence="2" id="KW-0378">Hydrolase</keyword>
<dbReference type="PANTHER" id="PTHR43798">
    <property type="entry name" value="MONOACYLGLYCEROL LIPASE"/>
    <property type="match status" value="1"/>
</dbReference>
<evidence type="ECO:0000313" key="3">
    <source>
        <dbReference type="Proteomes" id="UP001550044"/>
    </source>
</evidence>
<dbReference type="InterPro" id="IPR050266">
    <property type="entry name" value="AB_hydrolase_sf"/>
</dbReference>
<evidence type="ECO:0000259" key="1">
    <source>
        <dbReference type="Pfam" id="PF00561"/>
    </source>
</evidence>
<sequence>MQNKKTAGLLSPGAHEVAVDSLNQRYHVYGSGPVCLAMPGGPGVIWESLRAPALEEFLTMVYVEPLGTGGSQRLPSHPDGYTRERYRRSLMGLLDRLSLPRVFLLGHSHGGFVAQYVALHHPDRLRGLVLYESAPVTGPEHMAEAATRVEEFIHRNEGRPELPAALDALQSVGAVTDDEKITAALRGLLPMYFARYWDREDELRGFREAVTCTYISSRDGNGESDIIDDRATLPKLTVPTLVVVGRHDVICGPRWAQELHTLIPRSQLVVLENSGHLGHVEEPEAFAGAVRAFTESTSV</sequence>
<dbReference type="GO" id="GO:0016787">
    <property type="term" value="F:hydrolase activity"/>
    <property type="evidence" value="ECO:0007669"/>
    <property type="project" value="UniProtKB-KW"/>
</dbReference>
<dbReference type="PANTHER" id="PTHR43798:SF33">
    <property type="entry name" value="HYDROLASE, PUTATIVE (AFU_ORTHOLOGUE AFUA_2G14860)-RELATED"/>
    <property type="match status" value="1"/>
</dbReference>
<dbReference type="SUPFAM" id="SSF53474">
    <property type="entry name" value="alpha/beta-Hydrolases"/>
    <property type="match status" value="1"/>
</dbReference>
<gene>
    <name evidence="2" type="ORF">ABZV61_36340</name>
</gene>
<dbReference type="EMBL" id="JBEXIP010000051">
    <property type="protein sequence ID" value="MET8438114.1"/>
    <property type="molecule type" value="Genomic_DNA"/>
</dbReference>
<accession>A0ABV2UJT7</accession>
<reference evidence="2 3" key="1">
    <citation type="submission" date="2024-06" db="EMBL/GenBank/DDBJ databases">
        <title>The Natural Products Discovery Center: Release of the First 8490 Sequenced Strains for Exploring Actinobacteria Biosynthetic Diversity.</title>
        <authorList>
            <person name="Kalkreuter E."/>
            <person name="Kautsar S.A."/>
            <person name="Yang D."/>
            <person name="Bader C.D."/>
            <person name="Teijaro C.N."/>
            <person name="Fluegel L."/>
            <person name="Davis C.M."/>
            <person name="Simpson J.R."/>
            <person name="Lauterbach L."/>
            <person name="Steele A.D."/>
            <person name="Gui C."/>
            <person name="Meng S."/>
            <person name="Li G."/>
            <person name="Viehrig K."/>
            <person name="Ye F."/>
            <person name="Su P."/>
            <person name="Kiefer A.F."/>
            <person name="Nichols A."/>
            <person name="Cepeda A.J."/>
            <person name="Yan W."/>
            <person name="Fan B."/>
            <person name="Jiang Y."/>
            <person name="Adhikari A."/>
            <person name="Zheng C.-J."/>
            <person name="Schuster L."/>
            <person name="Cowan T.M."/>
            <person name="Smanski M.J."/>
            <person name="Chevrette M.G."/>
            <person name="De Carvalho L.P.S."/>
            <person name="Shen B."/>
        </authorList>
    </citation>
    <scope>NUCLEOTIDE SEQUENCE [LARGE SCALE GENOMIC DNA]</scope>
    <source>
        <strain evidence="2 3">NPDC005137</strain>
    </source>
</reference>
<dbReference type="Pfam" id="PF00561">
    <property type="entry name" value="Abhydrolase_1"/>
    <property type="match status" value="1"/>
</dbReference>
<organism evidence="2 3">
    <name type="scientific">Streptomyces sp. 900116325</name>
    <dbReference type="NCBI Taxonomy" id="3154295"/>
    <lineage>
        <taxon>Bacteria</taxon>
        <taxon>Bacillati</taxon>
        <taxon>Actinomycetota</taxon>
        <taxon>Actinomycetes</taxon>
        <taxon>Kitasatosporales</taxon>
        <taxon>Streptomycetaceae</taxon>
        <taxon>Streptomyces</taxon>
    </lineage>
</organism>
<keyword evidence="3" id="KW-1185">Reference proteome</keyword>
<dbReference type="RefSeq" id="WP_356712617.1">
    <property type="nucleotide sequence ID" value="NZ_JBEXIP010000051.1"/>
</dbReference>
<name>A0ABV2UJT7_9ACTN</name>